<dbReference type="PRINTS" id="PR00260">
    <property type="entry name" value="CHEMTRNSDUCR"/>
</dbReference>
<dbReference type="Pfam" id="PF00015">
    <property type="entry name" value="MCPsignal"/>
    <property type="match status" value="1"/>
</dbReference>
<dbReference type="PANTHER" id="PTHR43531">
    <property type="entry name" value="PROTEIN ICFG"/>
    <property type="match status" value="1"/>
</dbReference>
<keyword evidence="8" id="KW-1185">Reference proteome</keyword>
<dbReference type="RefSeq" id="WP_004627785.1">
    <property type="nucleotide sequence ID" value="NZ_AORV01000046.1"/>
</dbReference>
<dbReference type="GO" id="GO:0005886">
    <property type="term" value="C:plasma membrane"/>
    <property type="evidence" value="ECO:0007669"/>
    <property type="project" value="TreeGrafter"/>
</dbReference>
<accession>S0FH03</accession>
<gene>
    <name evidence="7" type="ORF">CTER_3386</name>
</gene>
<dbReference type="GO" id="GO:0004888">
    <property type="term" value="F:transmembrane signaling receptor activity"/>
    <property type="evidence" value="ECO:0007669"/>
    <property type="project" value="InterPro"/>
</dbReference>
<comment type="similarity">
    <text evidence="2">Belongs to the methyl-accepting chemotaxis (MCP) protein family.</text>
</comment>
<dbReference type="Pfam" id="PF00672">
    <property type="entry name" value="HAMP"/>
    <property type="match status" value="1"/>
</dbReference>
<dbReference type="InterPro" id="IPR051310">
    <property type="entry name" value="MCP_chemotaxis"/>
</dbReference>
<dbReference type="PROSITE" id="PS50111">
    <property type="entry name" value="CHEMOTAXIS_TRANSDUC_2"/>
    <property type="match status" value="1"/>
</dbReference>
<dbReference type="InterPro" id="IPR004090">
    <property type="entry name" value="Chemotax_Me-accpt_rcpt"/>
</dbReference>
<dbReference type="SMART" id="SM00304">
    <property type="entry name" value="HAMP"/>
    <property type="match status" value="1"/>
</dbReference>
<keyword evidence="4" id="KW-0812">Transmembrane</keyword>
<keyword evidence="1" id="KW-0145">Chemotaxis</keyword>
<dbReference type="Pfam" id="PF12729">
    <property type="entry name" value="4HB_MCP_1"/>
    <property type="match status" value="1"/>
</dbReference>
<keyword evidence="3" id="KW-0807">Transducer</keyword>
<feature type="domain" description="Methyl-accepting transducer" evidence="5">
    <location>
        <begin position="270"/>
        <end position="499"/>
    </location>
</feature>
<dbReference type="Proteomes" id="UP000014155">
    <property type="component" value="Unassembled WGS sequence"/>
</dbReference>
<dbReference type="CDD" id="cd11386">
    <property type="entry name" value="MCP_signal"/>
    <property type="match status" value="1"/>
</dbReference>
<dbReference type="SUPFAM" id="SSF58104">
    <property type="entry name" value="Methyl-accepting chemotaxis protein (MCP) signaling domain"/>
    <property type="match status" value="1"/>
</dbReference>
<evidence type="ECO:0000256" key="2">
    <source>
        <dbReference type="ARBA" id="ARBA00029447"/>
    </source>
</evidence>
<feature type="transmembrane region" description="Helical" evidence="4">
    <location>
        <begin position="12"/>
        <end position="32"/>
    </location>
</feature>
<organism evidence="7 8">
    <name type="scientific">Ruminiclostridium cellobioparum subsp. termitidis CT1112</name>
    <dbReference type="NCBI Taxonomy" id="1195236"/>
    <lineage>
        <taxon>Bacteria</taxon>
        <taxon>Bacillati</taxon>
        <taxon>Bacillota</taxon>
        <taxon>Clostridia</taxon>
        <taxon>Eubacteriales</taxon>
        <taxon>Oscillospiraceae</taxon>
        <taxon>Ruminiclostridium</taxon>
    </lineage>
</organism>
<sequence length="575" mass="62506">MKWFGNLKIRVKLIVCFIILTIFTGVVGLLGINNMNTINKRGDDMYYNNFVPATSLAKIQRSMLIIRSDYLLMVYDRDASKFQERFDEINSYSSDTDSILTEYEKTIGNDKTNKDLFGQLKSDLATYRSIRSEHLELVKSEKYDEAIRRMPEFTNARVEVENTINKLVEYNSENALSKSNQNTADYQSQSILMIAIILAGIVLSIGLGLAIAGIISKPLNKLVVSANQIADGNLDVSIDVNTNDEVGILAAAFIKMTDNLNDVMSNINIAAEQVASGSRQVSDSSMALSQGATEQASSVEELTASLEEIASQTRMNADNANQANSLAITAKGNAVQGNDQMKEMLNAMEEINESSGSISKIIKVIDDIAFQTNILALNAAVEAARAGQHGMGFAVVAEEVRNLAARSANAAKETTDMIEGSIKKVEGGTKIANQTAEALNKIVEDVTKVANLVSNIAVASNEQASGIAQVNQGIMQVSEVVQTNSATSEESAAASEELSSQAELLKEQVSRFRLRRSQNAVHTYKGGDEINPDILRLLDQMNTGRSLANFSEAHKESAPAAPKKIVLSDREFGKY</sequence>
<dbReference type="InterPro" id="IPR004089">
    <property type="entry name" value="MCPsignal_dom"/>
</dbReference>
<evidence type="ECO:0000313" key="7">
    <source>
        <dbReference type="EMBL" id="EMS70890.1"/>
    </source>
</evidence>
<dbReference type="InterPro" id="IPR024478">
    <property type="entry name" value="HlyB_4HB_MCP"/>
</dbReference>
<evidence type="ECO:0000259" key="6">
    <source>
        <dbReference type="PROSITE" id="PS50885"/>
    </source>
</evidence>
<evidence type="ECO:0000313" key="8">
    <source>
        <dbReference type="Proteomes" id="UP000014155"/>
    </source>
</evidence>
<name>S0FH03_RUMCE</name>
<dbReference type="GO" id="GO:0006935">
    <property type="term" value="P:chemotaxis"/>
    <property type="evidence" value="ECO:0007669"/>
    <property type="project" value="UniProtKB-KW"/>
</dbReference>
<proteinExistence type="inferred from homology"/>
<evidence type="ECO:0000256" key="1">
    <source>
        <dbReference type="ARBA" id="ARBA00022500"/>
    </source>
</evidence>
<dbReference type="GO" id="GO:0007165">
    <property type="term" value="P:signal transduction"/>
    <property type="evidence" value="ECO:0007669"/>
    <property type="project" value="UniProtKB-KW"/>
</dbReference>
<dbReference type="AlphaFoldDB" id="S0FH03"/>
<evidence type="ECO:0000256" key="4">
    <source>
        <dbReference type="SAM" id="Phobius"/>
    </source>
</evidence>
<dbReference type="eggNOG" id="COG0840">
    <property type="taxonomic scope" value="Bacteria"/>
</dbReference>
<dbReference type="InterPro" id="IPR003660">
    <property type="entry name" value="HAMP_dom"/>
</dbReference>
<dbReference type="EMBL" id="AORV01000046">
    <property type="protein sequence ID" value="EMS70890.1"/>
    <property type="molecule type" value="Genomic_DNA"/>
</dbReference>
<dbReference type="SMART" id="SM00283">
    <property type="entry name" value="MA"/>
    <property type="match status" value="1"/>
</dbReference>
<dbReference type="CDD" id="cd06225">
    <property type="entry name" value="HAMP"/>
    <property type="match status" value="1"/>
</dbReference>
<feature type="transmembrane region" description="Helical" evidence="4">
    <location>
        <begin position="191"/>
        <end position="215"/>
    </location>
</feature>
<reference evidence="7 8" key="1">
    <citation type="journal article" date="2013" name="Genome Announc.">
        <title>Draft Genome Sequence of the Cellulolytic, Mesophilic, Anaerobic Bacterium Clostridium termitidis Strain CT1112 (DSM 5398).</title>
        <authorList>
            <person name="Lal S."/>
            <person name="Ramachandran U."/>
            <person name="Zhang X."/>
            <person name="Munir R."/>
            <person name="Sparling R."/>
            <person name="Levin D.B."/>
        </authorList>
    </citation>
    <scope>NUCLEOTIDE SEQUENCE [LARGE SCALE GENOMIC DNA]</scope>
    <source>
        <strain evidence="7 8">CT1112</strain>
    </source>
</reference>
<dbReference type="PROSITE" id="PS50885">
    <property type="entry name" value="HAMP"/>
    <property type="match status" value="1"/>
</dbReference>
<protein>
    <submittedName>
        <fullName evidence="7">Methyl-accepting chemotaxis protein</fullName>
    </submittedName>
</protein>
<comment type="caution">
    <text evidence="7">The sequence shown here is derived from an EMBL/GenBank/DDBJ whole genome shotgun (WGS) entry which is preliminary data.</text>
</comment>
<dbReference type="Gene3D" id="1.10.287.950">
    <property type="entry name" value="Methyl-accepting chemotaxis protein"/>
    <property type="match status" value="1"/>
</dbReference>
<dbReference type="FunFam" id="1.10.287.950:FF:000001">
    <property type="entry name" value="Methyl-accepting chemotaxis sensory transducer"/>
    <property type="match status" value="1"/>
</dbReference>
<dbReference type="Gene3D" id="6.10.340.10">
    <property type="match status" value="1"/>
</dbReference>
<dbReference type="PATRIC" id="fig|1195236.3.peg.3609"/>
<feature type="domain" description="HAMP" evidence="6">
    <location>
        <begin position="213"/>
        <end position="265"/>
    </location>
</feature>
<dbReference type="PANTHER" id="PTHR43531:SF11">
    <property type="entry name" value="METHYL-ACCEPTING CHEMOTAXIS PROTEIN 3"/>
    <property type="match status" value="1"/>
</dbReference>
<evidence type="ECO:0000256" key="3">
    <source>
        <dbReference type="PROSITE-ProRule" id="PRU00284"/>
    </source>
</evidence>
<keyword evidence="4" id="KW-0472">Membrane</keyword>
<dbReference type="STRING" id="1195236.CTER_3386"/>
<keyword evidence="4" id="KW-1133">Transmembrane helix</keyword>
<evidence type="ECO:0000259" key="5">
    <source>
        <dbReference type="PROSITE" id="PS50111"/>
    </source>
</evidence>